<dbReference type="EMBL" id="JAWJBA010000685">
    <property type="protein sequence ID" value="MDV2687396.1"/>
    <property type="molecule type" value="Genomic_DNA"/>
</dbReference>
<sequence length="75" mass="8917">MFSKVWPQLALLLMLTIRFVPLFIRRWRELYEVQKVRNHSISQGSIRMRASAGMLYMQKLLTWSLEEALQSAESM</sequence>
<reference evidence="2 3" key="1">
    <citation type="submission" date="2023-10" db="EMBL/GenBank/DDBJ databases">
        <title>Screening of Alkalihalobacillus lindianensis BZ-TG-R113 and Its Alleviation of Salt Stress on Rapeseed Growth.</title>
        <authorList>
            <person name="Zhao B."/>
            <person name="Guo T."/>
        </authorList>
    </citation>
    <scope>NUCLEOTIDE SEQUENCE [LARGE SCALE GENOMIC DNA]</scope>
    <source>
        <strain evidence="2 3">BZ-TG-R113</strain>
    </source>
</reference>
<keyword evidence="1" id="KW-0472">Membrane</keyword>
<keyword evidence="1 2" id="KW-0812">Transmembrane</keyword>
<comment type="caution">
    <text evidence="2">The sequence shown here is derived from an EMBL/GenBank/DDBJ whole genome shotgun (WGS) entry which is preliminary data.</text>
</comment>
<feature type="transmembrane region" description="Helical" evidence="1">
    <location>
        <begin position="6"/>
        <end position="24"/>
    </location>
</feature>
<gene>
    <name evidence="2" type="ORF">RYX56_23910</name>
</gene>
<dbReference type="Proteomes" id="UP001287282">
    <property type="component" value="Unassembled WGS sequence"/>
</dbReference>
<accession>A0ABU3XHP4</accession>
<keyword evidence="3" id="KW-1185">Reference proteome</keyword>
<protein>
    <submittedName>
        <fullName evidence="2">Energy-coupling factor transporter transmembrane protein EcfT</fullName>
    </submittedName>
</protein>
<evidence type="ECO:0000313" key="2">
    <source>
        <dbReference type="EMBL" id="MDV2687396.1"/>
    </source>
</evidence>
<feature type="non-terminal residue" evidence="2">
    <location>
        <position position="75"/>
    </location>
</feature>
<evidence type="ECO:0000313" key="3">
    <source>
        <dbReference type="Proteomes" id="UP001287282"/>
    </source>
</evidence>
<evidence type="ECO:0000256" key="1">
    <source>
        <dbReference type="SAM" id="Phobius"/>
    </source>
</evidence>
<keyword evidence="1" id="KW-1133">Transmembrane helix</keyword>
<proteinExistence type="predicted"/>
<organism evidence="2 3">
    <name type="scientific">Alkalihalophilus lindianensis</name>
    <dbReference type="NCBI Taxonomy" id="1630542"/>
    <lineage>
        <taxon>Bacteria</taxon>
        <taxon>Bacillati</taxon>
        <taxon>Bacillota</taxon>
        <taxon>Bacilli</taxon>
        <taxon>Bacillales</taxon>
        <taxon>Bacillaceae</taxon>
        <taxon>Alkalihalophilus</taxon>
    </lineage>
</organism>
<name>A0ABU3XHP4_9BACI</name>